<comment type="caution">
    <text evidence="2">The sequence shown here is derived from an EMBL/GenBank/DDBJ whole genome shotgun (WGS) entry which is preliminary data.</text>
</comment>
<accession>A0ABT3Z5M7</accession>
<keyword evidence="1" id="KW-1133">Transmembrane helix</keyword>
<keyword evidence="3" id="KW-1185">Reference proteome</keyword>
<organism evidence="2 3">
    <name type="scientific">Hoeflea algicola</name>
    <dbReference type="NCBI Taxonomy" id="2983763"/>
    <lineage>
        <taxon>Bacteria</taxon>
        <taxon>Pseudomonadati</taxon>
        <taxon>Pseudomonadota</taxon>
        <taxon>Alphaproteobacteria</taxon>
        <taxon>Hyphomicrobiales</taxon>
        <taxon>Rhizobiaceae</taxon>
        <taxon>Hoeflea</taxon>
    </lineage>
</organism>
<dbReference type="RefSeq" id="WP_267652682.1">
    <property type="nucleotide sequence ID" value="NZ_JAOVZR010000001.1"/>
</dbReference>
<name>A0ABT3Z5M7_9HYPH</name>
<evidence type="ECO:0000313" key="3">
    <source>
        <dbReference type="Proteomes" id="UP001073227"/>
    </source>
</evidence>
<proteinExistence type="predicted"/>
<sequence>MTGLASTLRRPLNPVIAGILCAVFMIGSLAMMIQSRASILRDGTEIILKTEPIDPRDLMRGDYVRLQYDEISRPERALFSGDWPQQDRYAPLWLTLAVGEDGAATVTAISLERPVDAGKGTVLLRSDPVMLSADAGNQISQGQFALKFGIERYYVPEGEGLEIESARNAGRATAAIRVSKRGVAQIARLMIDGETLYQEPLY</sequence>
<dbReference type="Proteomes" id="UP001073227">
    <property type="component" value="Unassembled WGS sequence"/>
</dbReference>
<dbReference type="EMBL" id="JAOVZR010000001">
    <property type="protein sequence ID" value="MCY0147062.1"/>
    <property type="molecule type" value="Genomic_DNA"/>
</dbReference>
<dbReference type="InterPro" id="IPR025833">
    <property type="entry name" value="GDYXXLXY"/>
</dbReference>
<keyword evidence="1" id="KW-0812">Transmembrane</keyword>
<gene>
    <name evidence="2" type="ORF">OEG84_04855</name>
</gene>
<evidence type="ECO:0000313" key="2">
    <source>
        <dbReference type="EMBL" id="MCY0147062.1"/>
    </source>
</evidence>
<evidence type="ECO:0000256" key="1">
    <source>
        <dbReference type="SAM" id="Phobius"/>
    </source>
</evidence>
<protein>
    <submittedName>
        <fullName evidence="2">GDYXXLXY domain-containing protein</fullName>
    </submittedName>
</protein>
<reference evidence="2" key="1">
    <citation type="submission" date="2022-10" db="EMBL/GenBank/DDBJ databases">
        <title>Hoeflea sp. G2-23, isolated from marine algae.</title>
        <authorList>
            <person name="Kristyanto S."/>
            <person name="Kim J.M."/>
            <person name="Jeon C.O."/>
        </authorList>
    </citation>
    <scope>NUCLEOTIDE SEQUENCE</scope>
    <source>
        <strain evidence="2">G2-23</strain>
    </source>
</reference>
<dbReference type="Pfam" id="PF14345">
    <property type="entry name" value="GDYXXLXY"/>
    <property type="match status" value="1"/>
</dbReference>
<keyword evidence="1" id="KW-0472">Membrane</keyword>
<feature type="transmembrane region" description="Helical" evidence="1">
    <location>
        <begin position="12"/>
        <end position="33"/>
    </location>
</feature>